<protein>
    <submittedName>
        <fullName evidence="2">Uncharacterized protein</fullName>
    </submittedName>
</protein>
<evidence type="ECO:0000313" key="2">
    <source>
        <dbReference type="EMBL" id="PMD15220.1"/>
    </source>
</evidence>
<sequence length="329" mass="37360">MCTCTMFRAIMSLFSFLVLFTSTFAAPLPAENLLNQTSVGLSARQLSEVYYGDACQYSSYLELMYPDQCYFTVSSEQVEGVYVSSLYLFRMDCTLIGYVSQANLEYQWYTMYSELPYTVDVITYYNVPQFNYAGQHHDAADQSVDSGFSTSWTENDNGMTDFMTRFIFDCSVGSSKPRSTTPEPSSLSVVKKPRQFSSIFTGDLCDPSDVFRTMYPNNCYLATNSEAVTFESFSFDGQPVPTSWVTSLYIFRMDCELIGYNPGVQLENQWFSFASQLPWTVDVITHNNVPQFNYGGQHYDAAIPGSGMWVAWDENDGVQTHITRFMFSC</sequence>
<gene>
    <name evidence="2" type="ORF">NA56DRAFT_664104</name>
</gene>
<reference evidence="2 3" key="1">
    <citation type="submission" date="2016-05" db="EMBL/GenBank/DDBJ databases">
        <title>A degradative enzymes factory behind the ericoid mycorrhizal symbiosis.</title>
        <authorList>
            <consortium name="DOE Joint Genome Institute"/>
            <person name="Martino E."/>
            <person name="Morin E."/>
            <person name="Grelet G."/>
            <person name="Kuo A."/>
            <person name="Kohler A."/>
            <person name="Daghino S."/>
            <person name="Barry K."/>
            <person name="Choi C."/>
            <person name="Cichocki N."/>
            <person name="Clum A."/>
            <person name="Copeland A."/>
            <person name="Hainaut M."/>
            <person name="Haridas S."/>
            <person name="Labutti K."/>
            <person name="Lindquist E."/>
            <person name="Lipzen A."/>
            <person name="Khouja H.-R."/>
            <person name="Murat C."/>
            <person name="Ohm R."/>
            <person name="Olson A."/>
            <person name="Spatafora J."/>
            <person name="Veneault-Fourrey C."/>
            <person name="Henrissat B."/>
            <person name="Grigoriev I."/>
            <person name="Martin F."/>
            <person name="Perotto S."/>
        </authorList>
    </citation>
    <scope>NUCLEOTIDE SEQUENCE [LARGE SCALE GENOMIC DNA]</scope>
    <source>
        <strain evidence="2 3">UAMH 7357</strain>
    </source>
</reference>
<evidence type="ECO:0000256" key="1">
    <source>
        <dbReference type="SAM" id="SignalP"/>
    </source>
</evidence>
<keyword evidence="1" id="KW-0732">Signal</keyword>
<dbReference type="AlphaFoldDB" id="A0A2J6PMF7"/>
<evidence type="ECO:0000313" key="3">
    <source>
        <dbReference type="Proteomes" id="UP000235672"/>
    </source>
</evidence>
<accession>A0A2J6PMF7</accession>
<dbReference type="Proteomes" id="UP000235672">
    <property type="component" value="Unassembled WGS sequence"/>
</dbReference>
<dbReference type="OrthoDB" id="3549235at2759"/>
<keyword evidence="3" id="KW-1185">Reference proteome</keyword>
<name>A0A2J6PMF7_9HELO</name>
<dbReference type="EMBL" id="KZ613515">
    <property type="protein sequence ID" value="PMD15220.1"/>
    <property type="molecule type" value="Genomic_DNA"/>
</dbReference>
<proteinExistence type="predicted"/>
<feature type="chain" id="PRO_5014435707" evidence="1">
    <location>
        <begin position="26"/>
        <end position="329"/>
    </location>
</feature>
<organism evidence="2 3">
    <name type="scientific">Hyaloscypha hepaticicola</name>
    <dbReference type="NCBI Taxonomy" id="2082293"/>
    <lineage>
        <taxon>Eukaryota</taxon>
        <taxon>Fungi</taxon>
        <taxon>Dikarya</taxon>
        <taxon>Ascomycota</taxon>
        <taxon>Pezizomycotina</taxon>
        <taxon>Leotiomycetes</taxon>
        <taxon>Helotiales</taxon>
        <taxon>Hyaloscyphaceae</taxon>
        <taxon>Hyaloscypha</taxon>
    </lineage>
</organism>
<feature type="signal peptide" evidence="1">
    <location>
        <begin position="1"/>
        <end position="25"/>
    </location>
</feature>